<evidence type="ECO:0000313" key="2">
    <source>
        <dbReference type="EMBL" id="SMO96193.1"/>
    </source>
</evidence>
<dbReference type="Proteomes" id="UP000316916">
    <property type="component" value="Unassembled WGS sequence"/>
</dbReference>
<feature type="domain" description="SH3b" evidence="1">
    <location>
        <begin position="327"/>
        <end position="391"/>
    </location>
</feature>
<dbReference type="PROSITE" id="PS51781">
    <property type="entry name" value="SH3B"/>
    <property type="match status" value="1"/>
</dbReference>
<accession>A0A521FJ07</accession>
<evidence type="ECO:0000259" key="1">
    <source>
        <dbReference type="PROSITE" id="PS51781"/>
    </source>
</evidence>
<dbReference type="Gene3D" id="2.30.30.40">
    <property type="entry name" value="SH3 Domains"/>
    <property type="match status" value="1"/>
</dbReference>
<name>A0A521FJ07_9FLAO</name>
<keyword evidence="3" id="KW-1185">Reference proteome</keyword>
<dbReference type="EMBL" id="FXTC01000016">
    <property type="protein sequence ID" value="SMO96193.1"/>
    <property type="molecule type" value="Genomic_DNA"/>
</dbReference>
<gene>
    <name evidence="2" type="ORF">SAMN06265171_11633</name>
</gene>
<reference evidence="2 3" key="1">
    <citation type="submission" date="2017-05" db="EMBL/GenBank/DDBJ databases">
        <authorList>
            <person name="Varghese N."/>
            <person name="Submissions S."/>
        </authorList>
    </citation>
    <scope>NUCLEOTIDE SEQUENCE [LARGE SCALE GENOMIC DNA]</scope>
    <source>
        <strain evidence="2 3">DSM 29371</strain>
    </source>
</reference>
<dbReference type="AlphaFoldDB" id="A0A521FJ07"/>
<dbReference type="SMART" id="SM00287">
    <property type="entry name" value="SH3b"/>
    <property type="match status" value="1"/>
</dbReference>
<dbReference type="Pfam" id="PF08239">
    <property type="entry name" value="SH3_3"/>
    <property type="match status" value="1"/>
</dbReference>
<protein>
    <submittedName>
        <fullName evidence="2">SH3 domain-containing protein</fullName>
    </submittedName>
</protein>
<organism evidence="2 3">
    <name type="scientific">Chryseobacterium rhizoplanae</name>
    <dbReference type="NCBI Taxonomy" id="1609531"/>
    <lineage>
        <taxon>Bacteria</taxon>
        <taxon>Pseudomonadati</taxon>
        <taxon>Bacteroidota</taxon>
        <taxon>Flavobacteriia</taxon>
        <taxon>Flavobacteriales</taxon>
        <taxon>Weeksellaceae</taxon>
        <taxon>Chryseobacterium group</taxon>
        <taxon>Chryseobacterium</taxon>
    </lineage>
</organism>
<evidence type="ECO:0000313" key="3">
    <source>
        <dbReference type="Proteomes" id="UP000316916"/>
    </source>
</evidence>
<proteinExistence type="predicted"/>
<dbReference type="InterPro" id="IPR003646">
    <property type="entry name" value="SH3-like_bac-type"/>
</dbReference>
<sequence length="391" mass="45452">MEPQNGQEFKIKLVMNKNLPQIVLLIFTLSCGQNKTNKQMNSQNKAPYNLVEEGDNTKFNYDNLSPDIINYGAKSLENFNYKFPDSELFSKRISEVYGINIDEYTNRIISLRMSDFPEVAIKSKAYILVQDSDSDAKYSITPDILYQYNKFIIYKDKTALKILKMRDPYLTKDLVLYYGYNEDKDLVDFAFKDFDFSNITSFHELIFGRKNKNQQFVLRKGIVDDIEQIVYKGKTKELLSEAKEGNGYDSLGEILNMMYKNQIDYAECDKSIAFLCEKSLNLGDIGDVQSFINKNKGFIKKLEHNSYYGNERLKVFCENLEIFNGPDDNKVINDPDGYTNLRKDKNTTSEVLQKIKSGEKVNVLDQSGDWWLVETKDRKQGYIHKSRIKNE</sequence>